<protein>
    <recommendedName>
        <fullName evidence="4">NDT80 domain-containing protein</fullName>
    </recommendedName>
</protein>
<gene>
    <name evidence="5" type="ORF">O0I10_011936</name>
</gene>
<feature type="region of interest" description="Disordered" evidence="3">
    <location>
        <begin position="115"/>
        <end position="174"/>
    </location>
</feature>
<dbReference type="GO" id="GO:0003700">
    <property type="term" value="F:DNA-binding transcription factor activity"/>
    <property type="evidence" value="ECO:0007669"/>
    <property type="project" value="UniProtKB-UniRule"/>
</dbReference>
<feature type="compositionally biased region" description="Polar residues" evidence="3">
    <location>
        <begin position="57"/>
        <end position="91"/>
    </location>
</feature>
<keyword evidence="6" id="KW-1185">Reference proteome</keyword>
<dbReference type="GO" id="GO:0000228">
    <property type="term" value="C:nuclear chromosome"/>
    <property type="evidence" value="ECO:0007669"/>
    <property type="project" value="TreeGrafter"/>
</dbReference>
<evidence type="ECO:0000256" key="2">
    <source>
        <dbReference type="PROSITE-ProRule" id="PRU00850"/>
    </source>
</evidence>
<dbReference type="InterPro" id="IPR008967">
    <property type="entry name" value="p53-like_TF_DNA-bd_sf"/>
</dbReference>
<feature type="compositionally biased region" description="Low complexity" evidence="3">
    <location>
        <begin position="390"/>
        <end position="413"/>
    </location>
</feature>
<evidence type="ECO:0000313" key="5">
    <source>
        <dbReference type="EMBL" id="KAJ8652410.1"/>
    </source>
</evidence>
<dbReference type="GO" id="GO:0051321">
    <property type="term" value="P:meiotic cell cycle"/>
    <property type="evidence" value="ECO:0007669"/>
    <property type="project" value="TreeGrafter"/>
</dbReference>
<dbReference type="GeneID" id="83219333"/>
<dbReference type="PROSITE" id="PS51517">
    <property type="entry name" value="NDT80"/>
    <property type="match status" value="1"/>
</dbReference>
<comment type="caution">
    <text evidence="5">The sequence shown here is derived from an EMBL/GenBank/DDBJ whole genome shotgun (WGS) entry which is preliminary data.</text>
</comment>
<dbReference type="PANTHER" id="PTHR35144:SF2">
    <property type="entry name" value="MEIOSIS-SPECIFIC TRANSCRIPTION FACTOR NDT80"/>
    <property type="match status" value="1"/>
</dbReference>
<sequence length="488" mass="53214">MCPSSSSISSTTTPPVVSSSSSSPPPTANHNNKNNNTIAGGSAIKPIRSTSPPPTLLMSQPTTPRPNTMVVSSTDSTTLYASDQAVSSTTSENDHGSGRGNELYKATNDVYSTNLMPTTTATSGGGGAVVDSSSNNSVSVHHPQPQQPPQPPAPSHNQHYRRRDPIMHPFHDGPSFGPTRYNRNIYALDRSTIMGIDLHARIDRGFFRADNDWTCYRRNYFQLTGGFSLRGMNMPLYEKGQETPSCLVRCSRNGQDELHPISSFMLGVTARIANSDKPIQLVQLTAKRDKGPQSTPPPLPLRPDTTPDSSTRVTFERIQFKSATANNGKRRAAQQYYQLVVQLYAQVQTSSSTLLVPVAMVESDHLVVRGRSPGHYGDLVSARSHHRRSSSSTTTTTSTATSQSSQQQQQHPTAFHHWPQGSNHSNNPPEVYHNRFLPLPHPFQTNQPPSNSNSSSSTTTTTTTPHPYLNNPPFLPPPPPPPSTHNET</sequence>
<name>A0AAD7UTX0_9FUNG</name>
<reference evidence="5 6" key="1">
    <citation type="submission" date="2023-03" db="EMBL/GenBank/DDBJ databases">
        <title>Genome sequence of Lichtheimia ornata CBS 291.66.</title>
        <authorList>
            <person name="Mohabir J.T."/>
            <person name="Shea T.P."/>
            <person name="Kurbessoian T."/>
            <person name="Berby B."/>
            <person name="Fontaine J."/>
            <person name="Livny J."/>
            <person name="Gnirke A."/>
            <person name="Stajich J.E."/>
            <person name="Cuomo C.A."/>
        </authorList>
    </citation>
    <scope>NUCLEOTIDE SEQUENCE [LARGE SCALE GENOMIC DNA]</scope>
    <source>
        <strain evidence="5">CBS 291.66</strain>
    </source>
</reference>
<accession>A0AAD7UTX0</accession>
<evidence type="ECO:0000259" key="4">
    <source>
        <dbReference type="PROSITE" id="PS51517"/>
    </source>
</evidence>
<feature type="compositionally biased region" description="Low complexity" evidence="3">
    <location>
        <begin position="129"/>
        <end position="144"/>
    </location>
</feature>
<keyword evidence="1 2" id="KW-0238">DNA-binding</keyword>
<dbReference type="InterPro" id="IPR024061">
    <property type="entry name" value="NDT80_DNA-bd_dom"/>
</dbReference>
<organism evidence="5 6">
    <name type="scientific">Lichtheimia ornata</name>
    <dbReference type="NCBI Taxonomy" id="688661"/>
    <lineage>
        <taxon>Eukaryota</taxon>
        <taxon>Fungi</taxon>
        <taxon>Fungi incertae sedis</taxon>
        <taxon>Mucoromycota</taxon>
        <taxon>Mucoromycotina</taxon>
        <taxon>Mucoromycetes</taxon>
        <taxon>Mucorales</taxon>
        <taxon>Lichtheimiaceae</taxon>
        <taxon>Lichtheimia</taxon>
    </lineage>
</organism>
<dbReference type="GO" id="GO:0003677">
    <property type="term" value="F:DNA binding"/>
    <property type="evidence" value="ECO:0007669"/>
    <property type="project" value="UniProtKB-KW"/>
</dbReference>
<dbReference type="Proteomes" id="UP001234581">
    <property type="component" value="Unassembled WGS sequence"/>
</dbReference>
<dbReference type="Gene3D" id="2.60.40.1390">
    <property type="entry name" value="NDT80 DNA-binding domain"/>
    <property type="match status" value="2"/>
</dbReference>
<dbReference type="PANTHER" id="PTHR35144">
    <property type="entry name" value="MEIOSIS-SPECIFIC TRANSCRIPTION FACTOR NDT80"/>
    <property type="match status" value="1"/>
</dbReference>
<dbReference type="EMBL" id="JARTCD010000105">
    <property type="protein sequence ID" value="KAJ8652410.1"/>
    <property type="molecule type" value="Genomic_DNA"/>
</dbReference>
<dbReference type="InterPro" id="IPR052605">
    <property type="entry name" value="Fungal_trans_regulator"/>
</dbReference>
<feature type="region of interest" description="Disordered" evidence="3">
    <location>
        <begin position="377"/>
        <end position="488"/>
    </location>
</feature>
<dbReference type="RefSeq" id="XP_058337324.1">
    <property type="nucleotide sequence ID" value="XM_058491895.1"/>
</dbReference>
<evidence type="ECO:0000256" key="3">
    <source>
        <dbReference type="SAM" id="MobiDB-lite"/>
    </source>
</evidence>
<dbReference type="AlphaFoldDB" id="A0AAD7UTX0"/>
<feature type="region of interest" description="Disordered" evidence="3">
    <location>
        <begin position="286"/>
        <end position="311"/>
    </location>
</feature>
<dbReference type="SUPFAM" id="SSF49417">
    <property type="entry name" value="p53-like transcription factors"/>
    <property type="match status" value="1"/>
</dbReference>
<dbReference type="InterPro" id="IPR037141">
    <property type="entry name" value="NDT80_DNA-bd_dom_sf"/>
</dbReference>
<proteinExistence type="predicted"/>
<feature type="compositionally biased region" description="Pro residues" evidence="3">
    <location>
        <begin position="473"/>
        <end position="488"/>
    </location>
</feature>
<feature type="compositionally biased region" description="Low complexity" evidence="3">
    <location>
        <begin position="1"/>
        <end position="22"/>
    </location>
</feature>
<feature type="region of interest" description="Disordered" evidence="3">
    <location>
        <begin position="1"/>
        <end position="103"/>
    </location>
</feature>
<dbReference type="GO" id="GO:0045944">
    <property type="term" value="P:positive regulation of transcription by RNA polymerase II"/>
    <property type="evidence" value="ECO:0007669"/>
    <property type="project" value="TreeGrafter"/>
</dbReference>
<evidence type="ECO:0000313" key="6">
    <source>
        <dbReference type="Proteomes" id="UP001234581"/>
    </source>
</evidence>
<feature type="compositionally biased region" description="Low complexity" evidence="3">
    <location>
        <begin position="445"/>
        <end position="472"/>
    </location>
</feature>
<dbReference type="Pfam" id="PF05224">
    <property type="entry name" value="NDT80_PhoG"/>
    <property type="match status" value="1"/>
</dbReference>
<feature type="DNA-binding region" description="NDT80" evidence="2">
    <location>
        <begin position="139"/>
        <end position="380"/>
    </location>
</feature>
<evidence type="ECO:0000256" key="1">
    <source>
        <dbReference type="ARBA" id="ARBA00023125"/>
    </source>
</evidence>
<feature type="compositionally biased region" description="Pro residues" evidence="3">
    <location>
        <begin position="145"/>
        <end position="154"/>
    </location>
</feature>
<feature type="domain" description="NDT80" evidence="4">
    <location>
        <begin position="139"/>
        <end position="380"/>
    </location>
</feature>